<dbReference type="AlphaFoldDB" id="A0AA88PQC9"/>
<reference evidence="1" key="1">
    <citation type="submission" date="2023-08" db="EMBL/GenBank/DDBJ databases">
        <title>Chromosome-level Genome Assembly of mud carp (Cirrhinus molitorella).</title>
        <authorList>
            <person name="Liu H."/>
        </authorList>
    </citation>
    <scope>NUCLEOTIDE SEQUENCE</scope>
    <source>
        <strain evidence="1">Prfri</strain>
        <tissue evidence="1">Muscle</tissue>
    </source>
</reference>
<keyword evidence="2" id="KW-1185">Reference proteome</keyword>
<name>A0AA88PQC9_9TELE</name>
<organism evidence="1 2">
    <name type="scientific">Cirrhinus molitorella</name>
    <name type="common">mud carp</name>
    <dbReference type="NCBI Taxonomy" id="172907"/>
    <lineage>
        <taxon>Eukaryota</taxon>
        <taxon>Metazoa</taxon>
        <taxon>Chordata</taxon>
        <taxon>Craniata</taxon>
        <taxon>Vertebrata</taxon>
        <taxon>Euteleostomi</taxon>
        <taxon>Actinopterygii</taxon>
        <taxon>Neopterygii</taxon>
        <taxon>Teleostei</taxon>
        <taxon>Ostariophysi</taxon>
        <taxon>Cypriniformes</taxon>
        <taxon>Cyprinidae</taxon>
        <taxon>Labeoninae</taxon>
        <taxon>Labeonini</taxon>
        <taxon>Cirrhinus</taxon>
    </lineage>
</organism>
<proteinExistence type="predicted"/>
<gene>
    <name evidence="1" type="ORF">Q8A67_010992</name>
</gene>
<comment type="caution">
    <text evidence="1">The sequence shown here is derived from an EMBL/GenBank/DDBJ whole genome shotgun (WGS) entry which is preliminary data.</text>
</comment>
<protein>
    <submittedName>
        <fullName evidence="1">Uncharacterized protein</fullName>
    </submittedName>
</protein>
<dbReference type="Proteomes" id="UP001187343">
    <property type="component" value="Unassembled WGS sequence"/>
</dbReference>
<sequence length="72" mass="7782">MGPLSRITSKQKQLSVARKNKFLSDNSSETEESISSDAVKPKAPCIMFSYCDGDDVSALTPPPWTGFIVVSS</sequence>
<dbReference type="EMBL" id="JAUYZG010000010">
    <property type="protein sequence ID" value="KAK2896504.1"/>
    <property type="molecule type" value="Genomic_DNA"/>
</dbReference>
<evidence type="ECO:0000313" key="1">
    <source>
        <dbReference type="EMBL" id="KAK2896504.1"/>
    </source>
</evidence>
<accession>A0AA88PQC9</accession>
<evidence type="ECO:0000313" key="2">
    <source>
        <dbReference type="Proteomes" id="UP001187343"/>
    </source>
</evidence>